<organism evidence="1 2">
    <name type="scientific">Manihot esculenta</name>
    <name type="common">Cassava</name>
    <name type="synonym">Jatropha manihot</name>
    <dbReference type="NCBI Taxonomy" id="3983"/>
    <lineage>
        <taxon>Eukaryota</taxon>
        <taxon>Viridiplantae</taxon>
        <taxon>Streptophyta</taxon>
        <taxon>Embryophyta</taxon>
        <taxon>Tracheophyta</taxon>
        <taxon>Spermatophyta</taxon>
        <taxon>Magnoliopsida</taxon>
        <taxon>eudicotyledons</taxon>
        <taxon>Gunneridae</taxon>
        <taxon>Pentapetalae</taxon>
        <taxon>rosids</taxon>
        <taxon>fabids</taxon>
        <taxon>Malpighiales</taxon>
        <taxon>Euphorbiaceae</taxon>
        <taxon>Crotonoideae</taxon>
        <taxon>Manihoteae</taxon>
        <taxon>Manihot</taxon>
    </lineage>
</organism>
<dbReference type="EMBL" id="CM004401">
    <property type="protein sequence ID" value="KAG8637354.1"/>
    <property type="molecule type" value="Genomic_DNA"/>
</dbReference>
<sequence length="126" mass="14356">MMCSKSHICMATIVFYTCILVPLHQLKQSLLSFLNTLLYGQSSYVSSSSSSSRIVLPCLPPAARFEDLQKMSHSDMCSICLVDFRSEDLVTQLSSCKHVFHLDCIDKWLHCHQFTCPLCRSSFLFH</sequence>
<reference evidence="2" key="1">
    <citation type="journal article" date="2016" name="Nat. Biotechnol.">
        <title>Sequencing wild and cultivated cassava and related species reveals extensive interspecific hybridization and genetic diversity.</title>
        <authorList>
            <person name="Bredeson J.V."/>
            <person name="Lyons J.B."/>
            <person name="Prochnik S.E."/>
            <person name="Wu G.A."/>
            <person name="Ha C.M."/>
            <person name="Edsinger-Gonzales E."/>
            <person name="Grimwood J."/>
            <person name="Schmutz J."/>
            <person name="Rabbi I.Y."/>
            <person name="Egesi C."/>
            <person name="Nauluvula P."/>
            <person name="Lebot V."/>
            <person name="Ndunguru J."/>
            <person name="Mkamilo G."/>
            <person name="Bart R.S."/>
            <person name="Setter T.L."/>
            <person name="Gleadow R.M."/>
            <person name="Kulakow P."/>
            <person name="Ferguson M.E."/>
            <person name="Rounsley S."/>
            <person name="Rokhsar D.S."/>
        </authorList>
    </citation>
    <scope>NUCLEOTIDE SEQUENCE [LARGE SCALE GENOMIC DNA]</scope>
    <source>
        <strain evidence="2">cv. AM560-2</strain>
    </source>
</reference>
<proteinExistence type="predicted"/>
<evidence type="ECO:0000313" key="1">
    <source>
        <dbReference type="EMBL" id="KAG8637354.1"/>
    </source>
</evidence>
<keyword evidence="2" id="KW-1185">Reference proteome</keyword>
<protein>
    <submittedName>
        <fullName evidence="1">Uncharacterized protein</fullName>
    </submittedName>
</protein>
<name>A0ACB7GAQ4_MANES</name>
<comment type="caution">
    <text evidence="1">The sequence shown here is derived from an EMBL/GenBank/DDBJ whole genome shotgun (WGS) entry which is preliminary data.</text>
</comment>
<gene>
    <name evidence="1" type="ORF">MANES_15G112900v8</name>
</gene>
<accession>A0ACB7GAQ4</accession>
<evidence type="ECO:0000313" key="2">
    <source>
        <dbReference type="Proteomes" id="UP000091857"/>
    </source>
</evidence>
<dbReference type="Proteomes" id="UP000091857">
    <property type="component" value="Chromosome 15"/>
</dbReference>